<dbReference type="InterPro" id="IPR022265">
    <property type="entry name" value="CHP03790"/>
</dbReference>
<name>A0A3B0XH13_9ZZZZ</name>
<reference evidence="1" key="1">
    <citation type="submission" date="2018-06" db="EMBL/GenBank/DDBJ databases">
        <authorList>
            <person name="Zhirakovskaya E."/>
        </authorList>
    </citation>
    <scope>NUCLEOTIDE SEQUENCE</scope>
</reference>
<dbReference type="AlphaFoldDB" id="A0A3B0XH13"/>
<gene>
    <name evidence="1" type="ORF">MNBD_GAMMA07-2170</name>
</gene>
<proteinExistence type="predicted"/>
<protein>
    <recommendedName>
        <fullName evidence="2">TIGR03790 family protein</fullName>
    </recommendedName>
</protein>
<evidence type="ECO:0000313" key="1">
    <source>
        <dbReference type="EMBL" id="VAW55896.1"/>
    </source>
</evidence>
<sequence>MIFFVLVFVFPLKAEVNNQSLAVLVNDNDPESVEIARYYQNVRQIPDQNIIHLHFKAGLNSLNEHQFHNIEIQLKNRVPNNIQAYALAWRKPWRVQCMSITSAFSLGFNKHYCAKGCSKTKPVEYFNSEGNLPYIDFNIRPSMMLSAKNLNGVKRLIDRGVSSDYTRPKGTAYLLSTNDKNRNVRAINYRGIKRSMNSLFNINIIQADAVKDKKDVLFYFTGRKSVKWINDNRYLPGSIADHLTSLGGHLFGGSQMSALKWIDAGVTGTYGTVVEPCNFLQKFPNPGVVIQKYLSGNSLIEAYWKSVQMPGQGVFIGEPLASPFKNCHLIRNQMGFFEYANKPLSNMVERRSKNCSNYNFDILALK</sequence>
<dbReference type="EMBL" id="UOFF01000134">
    <property type="protein sequence ID" value="VAW55896.1"/>
    <property type="molecule type" value="Genomic_DNA"/>
</dbReference>
<organism evidence="1">
    <name type="scientific">hydrothermal vent metagenome</name>
    <dbReference type="NCBI Taxonomy" id="652676"/>
    <lineage>
        <taxon>unclassified sequences</taxon>
        <taxon>metagenomes</taxon>
        <taxon>ecological metagenomes</taxon>
    </lineage>
</organism>
<evidence type="ECO:0008006" key="2">
    <source>
        <dbReference type="Google" id="ProtNLM"/>
    </source>
</evidence>
<dbReference type="NCBIfam" id="TIGR03790">
    <property type="entry name" value="TIGR03790 family protein"/>
    <property type="match status" value="1"/>
</dbReference>
<accession>A0A3B0XH13</accession>